<keyword evidence="3" id="KW-0413">Isomerase</keyword>
<dbReference type="GeneID" id="98139538"/>
<dbReference type="Proteomes" id="UP001610432">
    <property type="component" value="Unassembled WGS sequence"/>
</dbReference>
<keyword evidence="1" id="KW-0472">Membrane</keyword>
<keyword evidence="1" id="KW-0812">Transmembrane</keyword>
<evidence type="ECO:0000259" key="2">
    <source>
        <dbReference type="Pfam" id="PF16035"/>
    </source>
</evidence>
<evidence type="ECO:0000313" key="3">
    <source>
        <dbReference type="EMBL" id="KAL2866716.1"/>
    </source>
</evidence>
<dbReference type="InterPro" id="IPR036298">
    <property type="entry name" value="Chalcone_isomerase_sf"/>
</dbReference>
<dbReference type="Pfam" id="PF16035">
    <property type="entry name" value="Chalcone_2"/>
    <property type="match status" value="1"/>
</dbReference>
<dbReference type="PANTHER" id="PTHR47284">
    <property type="entry name" value="FATTY-ACID-BINDING PROTEIN 2"/>
    <property type="match status" value="1"/>
</dbReference>
<comment type="caution">
    <text evidence="3">The sequence shown here is derived from an EMBL/GenBank/DDBJ whole genome shotgun (WGS) entry which is preliminary data.</text>
</comment>
<evidence type="ECO:0000256" key="1">
    <source>
        <dbReference type="SAM" id="Phobius"/>
    </source>
</evidence>
<dbReference type="InterPro" id="IPR016087">
    <property type="entry name" value="Chalcone_isomerase"/>
</dbReference>
<dbReference type="GO" id="GO:0016853">
    <property type="term" value="F:isomerase activity"/>
    <property type="evidence" value="ECO:0007669"/>
    <property type="project" value="UniProtKB-KW"/>
</dbReference>
<dbReference type="RefSeq" id="XP_070885695.1">
    <property type="nucleotide sequence ID" value="XM_071024466.1"/>
</dbReference>
<dbReference type="Gene3D" id="3.50.70.10">
    <property type="match status" value="1"/>
</dbReference>
<name>A0ABR4LQB8_9EURO</name>
<dbReference type="EMBL" id="JBFXLQ010000023">
    <property type="protein sequence ID" value="KAL2866716.1"/>
    <property type="molecule type" value="Genomic_DNA"/>
</dbReference>
<evidence type="ECO:0000313" key="4">
    <source>
        <dbReference type="Proteomes" id="UP001610432"/>
    </source>
</evidence>
<proteinExistence type="predicted"/>
<feature type="transmembrane region" description="Helical" evidence="1">
    <location>
        <begin position="70"/>
        <end position="89"/>
    </location>
</feature>
<gene>
    <name evidence="3" type="ORF">BJX67DRAFT_125153</name>
</gene>
<dbReference type="InterPro" id="IPR016088">
    <property type="entry name" value="Chalcone_isomerase_3-sand"/>
</dbReference>
<dbReference type="PANTHER" id="PTHR47284:SF3">
    <property type="entry name" value="FATTY-ACID-BINDING PROTEIN 2"/>
    <property type="match status" value="1"/>
</dbReference>
<feature type="domain" description="Chalcone isomerase" evidence="2">
    <location>
        <begin position="186"/>
        <end position="417"/>
    </location>
</feature>
<accession>A0ABR4LQB8</accession>
<protein>
    <submittedName>
        <fullName evidence="3">Chalcone-flavanone isomerase-domain-containing protein</fullName>
    </submittedName>
</protein>
<dbReference type="SUPFAM" id="SSF54626">
    <property type="entry name" value="Chalcone isomerase"/>
    <property type="match status" value="1"/>
</dbReference>
<organism evidence="3 4">
    <name type="scientific">Aspergillus lucknowensis</name>
    <dbReference type="NCBI Taxonomy" id="176173"/>
    <lineage>
        <taxon>Eukaryota</taxon>
        <taxon>Fungi</taxon>
        <taxon>Dikarya</taxon>
        <taxon>Ascomycota</taxon>
        <taxon>Pezizomycotina</taxon>
        <taxon>Eurotiomycetes</taxon>
        <taxon>Eurotiomycetidae</taxon>
        <taxon>Eurotiales</taxon>
        <taxon>Aspergillaceae</taxon>
        <taxon>Aspergillus</taxon>
        <taxon>Aspergillus subgen. Nidulantes</taxon>
    </lineage>
</organism>
<sequence length="436" mass="47935">MAMKAPLSMQSYIPFRTCGQCVRHQYLYPARTTRFLSTNNRLRSAAKRNPLRTSRNVRSREQEVAKYRRSMVISAAGIAACAVAMYGVIKLDVFGIETQQPKEEGGKNDGNSKDTVIKLEGSEGFPNSPSVIRIQGQDGVEQVATGTTSVPYFPSTIRLPRYQEESSSKLVSGDEIPVATGAEGEEEYQLLGLGVRTVSFLKIQVYVVGLYVAKSDISELQRRLVKTAVHPPGENQVIANQVGATSATSLVSSERQRLKELLLDEEKGEDAWNAILKEDGLRTVFRIVPTRNTDFLHLRDGWVRGITSRAQKANAKAKVAAEGDANPGEFQDEAFGSAMGDFKGLFGGGQRKNVPKGQTLLLIRNARGELDALFSPDSAKPWRFLGRVLDERLSRLVWMNYLAGKNVSSEDARRSVVDGVMGIVERPVGTLVLKVV</sequence>
<keyword evidence="1" id="KW-1133">Transmembrane helix</keyword>
<reference evidence="3 4" key="1">
    <citation type="submission" date="2024-07" db="EMBL/GenBank/DDBJ databases">
        <title>Section-level genome sequencing and comparative genomics of Aspergillus sections Usti and Cavernicolus.</title>
        <authorList>
            <consortium name="Lawrence Berkeley National Laboratory"/>
            <person name="Nybo J.L."/>
            <person name="Vesth T.C."/>
            <person name="Theobald S."/>
            <person name="Frisvad J.C."/>
            <person name="Larsen T.O."/>
            <person name="Kjaerboelling I."/>
            <person name="Rothschild-Mancinelli K."/>
            <person name="Lyhne E.K."/>
            <person name="Kogle M.E."/>
            <person name="Barry K."/>
            <person name="Clum A."/>
            <person name="Na H."/>
            <person name="Ledsgaard L."/>
            <person name="Lin J."/>
            <person name="Lipzen A."/>
            <person name="Kuo A."/>
            <person name="Riley R."/>
            <person name="Mondo S."/>
            <person name="Labutti K."/>
            <person name="Haridas S."/>
            <person name="Pangalinan J."/>
            <person name="Salamov A.A."/>
            <person name="Simmons B.A."/>
            <person name="Magnuson J.K."/>
            <person name="Chen J."/>
            <person name="Drula E."/>
            <person name="Henrissat B."/>
            <person name="Wiebenga A."/>
            <person name="Lubbers R.J."/>
            <person name="Gomes A.C."/>
            <person name="Macurrencykelacurrency M.R."/>
            <person name="Stajich J."/>
            <person name="Grigoriev I.V."/>
            <person name="Mortensen U.H."/>
            <person name="De Vries R.P."/>
            <person name="Baker S.E."/>
            <person name="Andersen M.R."/>
        </authorList>
    </citation>
    <scope>NUCLEOTIDE SEQUENCE [LARGE SCALE GENOMIC DNA]</scope>
    <source>
        <strain evidence="3 4">CBS 449.75</strain>
    </source>
</reference>
<keyword evidence="4" id="KW-1185">Reference proteome</keyword>